<keyword evidence="1" id="KW-0812">Transmembrane</keyword>
<feature type="transmembrane region" description="Helical" evidence="1">
    <location>
        <begin position="44"/>
        <end position="66"/>
    </location>
</feature>
<organism evidence="2 3">
    <name type="scientific">Enorma phocaeensis</name>
    <dbReference type="NCBI Taxonomy" id="1871019"/>
    <lineage>
        <taxon>Bacteria</taxon>
        <taxon>Bacillati</taxon>
        <taxon>Actinomycetota</taxon>
        <taxon>Coriobacteriia</taxon>
        <taxon>Coriobacteriales</taxon>
        <taxon>Coriobacteriaceae</taxon>
        <taxon>Enorma</taxon>
    </lineage>
</organism>
<keyword evidence="1" id="KW-1133">Transmembrane helix</keyword>
<keyword evidence="1" id="KW-0472">Membrane</keyword>
<dbReference type="Proteomes" id="UP001529421">
    <property type="component" value="Unassembled WGS sequence"/>
</dbReference>
<evidence type="ECO:0000313" key="2">
    <source>
        <dbReference type="EMBL" id="MDM8274770.1"/>
    </source>
</evidence>
<keyword evidence="3" id="KW-1185">Reference proteome</keyword>
<reference evidence="3" key="1">
    <citation type="submission" date="2023-06" db="EMBL/GenBank/DDBJ databases">
        <title>Identification and characterization of horizontal gene transfer across gut microbiota members of farm animals based on homology search.</title>
        <authorList>
            <person name="Zeman M."/>
            <person name="Kubasova T."/>
            <person name="Jahodarova E."/>
            <person name="Nykrynova M."/>
            <person name="Rychlik I."/>
        </authorList>
    </citation>
    <scope>NUCLEOTIDE SEQUENCE [LARGE SCALE GENOMIC DNA]</scope>
    <source>
        <strain evidence="3">154_Feed</strain>
    </source>
</reference>
<proteinExistence type="predicted"/>
<accession>A0ABT7V8F6</accession>
<evidence type="ECO:0000313" key="3">
    <source>
        <dbReference type="Proteomes" id="UP001529421"/>
    </source>
</evidence>
<gene>
    <name evidence="2" type="ORF">QUW28_04550</name>
</gene>
<sequence>MNVKLVRESEFTGTKGKVLKYVGCTYAMIILSQFIKAFGMSADAGALIDLSSFVFFLSFITYPLGIQAVRLARELMVAQPSRQAAGI</sequence>
<feature type="transmembrane region" description="Helical" evidence="1">
    <location>
        <begin position="21"/>
        <end position="38"/>
    </location>
</feature>
<name>A0ABT7V8F6_9ACTN</name>
<dbReference type="RefSeq" id="WP_204671986.1">
    <property type="nucleotide sequence ID" value="NZ_JACJKQ010000002.1"/>
</dbReference>
<comment type="caution">
    <text evidence="2">The sequence shown here is derived from an EMBL/GenBank/DDBJ whole genome shotgun (WGS) entry which is preliminary data.</text>
</comment>
<evidence type="ECO:0000256" key="1">
    <source>
        <dbReference type="SAM" id="Phobius"/>
    </source>
</evidence>
<dbReference type="EMBL" id="JAUDDZ010000004">
    <property type="protein sequence ID" value="MDM8274770.1"/>
    <property type="molecule type" value="Genomic_DNA"/>
</dbReference>
<protein>
    <submittedName>
        <fullName evidence="2">Uncharacterized protein</fullName>
    </submittedName>
</protein>